<dbReference type="STRING" id="1423810.FD19_GL001095"/>
<feature type="domain" description="HTH marR-type" evidence="1">
    <location>
        <begin position="36"/>
        <end position="138"/>
    </location>
</feature>
<evidence type="ECO:0000313" key="3">
    <source>
        <dbReference type="Proteomes" id="UP000051789"/>
    </source>
</evidence>
<dbReference type="Proteomes" id="UP000051789">
    <property type="component" value="Unassembled WGS sequence"/>
</dbReference>
<accession>A0A0R2C784</accession>
<gene>
    <name evidence="2" type="ORF">FD19_GL001095</name>
</gene>
<dbReference type="Gene3D" id="1.10.10.10">
    <property type="entry name" value="Winged helix-like DNA-binding domain superfamily/Winged helix DNA-binding domain"/>
    <property type="match status" value="1"/>
</dbReference>
<protein>
    <recommendedName>
        <fullName evidence="1">HTH marR-type domain-containing protein</fullName>
    </recommendedName>
</protein>
<dbReference type="InterPro" id="IPR036390">
    <property type="entry name" value="WH_DNA-bd_sf"/>
</dbReference>
<sequence length="160" mass="18124">MIDDILDYLNQFIARDGTDDLERRWVAQQTHNAAVQALLPHLRTRDIRIVAAVGQHQPLPQKKLPMLVGTSQATASRAVSRLADNELLIRERMPDNAKEWQLRLTTNGAELARLKGLLDERLHQAALQVASHYTPAELTRFNQLLGELLQLSSKTFQDID</sequence>
<dbReference type="RefSeq" id="WP_056969252.1">
    <property type="nucleotide sequence ID" value="NZ_AYZK01000002.1"/>
</dbReference>
<dbReference type="SMART" id="SM00347">
    <property type="entry name" value="HTH_MARR"/>
    <property type="match status" value="1"/>
</dbReference>
<comment type="caution">
    <text evidence="2">The sequence shown here is derived from an EMBL/GenBank/DDBJ whole genome shotgun (WGS) entry which is preliminary data.</text>
</comment>
<dbReference type="AlphaFoldDB" id="A0A0R2C784"/>
<dbReference type="Pfam" id="PF01047">
    <property type="entry name" value="MarR"/>
    <property type="match status" value="1"/>
</dbReference>
<dbReference type="SUPFAM" id="SSF46785">
    <property type="entry name" value="Winged helix' DNA-binding domain"/>
    <property type="match status" value="1"/>
</dbReference>
<dbReference type="InterPro" id="IPR036388">
    <property type="entry name" value="WH-like_DNA-bd_sf"/>
</dbReference>
<dbReference type="EMBL" id="AYZK01000002">
    <property type="protein sequence ID" value="KRM87582.1"/>
    <property type="molecule type" value="Genomic_DNA"/>
</dbReference>
<dbReference type="GO" id="GO:0003700">
    <property type="term" value="F:DNA-binding transcription factor activity"/>
    <property type="evidence" value="ECO:0007669"/>
    <property type="project" value="InterPro"/>
</dbReference>
<keyword evidence="3" id="KW-1185">Reference proteome</keyword>
<evidence type="ECO:0000259" key="1">
    <source>
        <dbReference type="SMART" id="SM00347"/>
    </source>
</evidence>
<reference evidence="2 3" key="1">
    <citation type="journal article" date="2015" name="Genome Announc.">
        <title>Expanding the biotechnology potential of lactobacilli through comparative genomics of 213 strains and associated genera.</title>
        <authorList>
            <person name="Sun Z."/>
            <person name="Harris H.M."/>
            <person name="McCann A."/>
            <person name="Guo C."/>
            <person name="Argimon S."/>
            <person name="Zhang W."/>
            <person name="Yang X."/>
            <person name="Jeffery I.B."/>
            <person name="Cooney J.C."/>
            <person name="Kagawa T.F."/>
            <person name="Liu W."/>
            <person name="Song Y."/>
            <person name="Salvetti E."/>
            <person name="Wrobel A."/>
            <person name="Rasinkangas P."/>
            <person name="Parkhill J."/>
            <person name="Rea M.C."/>
            <person name="O'Sullivan O."/>
            <person name="Ritari J."/>
            <person name="Douillard F.P."/>
            <person name="Paul Ross R."/>
            <person name="Yang R."/>
            <person name="Briner A.E."/>
            <person name="Felis G.E."/>
            <person name="de Vos W.M."/>
            <person name="Barrangou R."/>
            <person name="Klaenhammer T.R."/>
            <person name="Caufield P.W."/>
            <person name="Cui Y."/>
            <person name="Zhang H."/>
            <person name="O'Toole P.W."/>
        </authorList>
    </citation>
    <scope>NUCLEOTIDE SEQUENCE [LARGE SCALE GENOMIC DNA]</scope>
    <source>
        <strain evidence="2 3">DSM 22698</strain>
    </source>
</reference>
<evidence type="ECO:0000313" key="2">
    <source>
        <dbReference type="EMBL" id="KRM87582.1"/>
    </source>
</evidence>
<organism evidence="2 3">
    <name type="scientific">Lacticaseibacillus thailandensis DSM 22698 = JCM 13996</name>
    <dbReference type="NCBI Taxonomy" id="1423810"/>
    <lineage>
        <taxon>Bacteria</taxon>
        <taxon>Bacillati</taxon>
        <taxon>Bacillota</taxon>
        <taxon>Bacilli</taxon>
        <taxon>Lactobacillales</taxon>
        <taxon>Lactobacillaceae</taxon>
        <taxon>Lacticaseibacillus</taxon>
    </lineage>
</organism>
<dbReference type="PATRIC" id="fig|1423810.4.peg.1124"/>
<name>A0A0R2C784_9LACO</name>
<proteinExistence type="predicted"/>
<dbReference type="InterPro" id="IPR000835">
    <property type="entry name" value="HTH_MarR-typ"/>
</dbReference>